<reference evidence="3 4" key="1">
    <citation type="journal article" date="2019" name="Front. Microbiol.">
        <title>Genomes of Neutrophilic Sulfur-Oxidizing Chemolithoautotrophs Representing 9 Proteobacterial Species From 8 Genera.</title>
        <authorList>
            <person name="Watanabe T."/>
            <person name="Kojima H."/>
            <person name="Umezawa K."/>
            <person name="Hori C."/>
            <person name="Takasuka T.E."/>
            <person name="Kato Y."/>
            <person name="Fukui M."/>
        </authorList>
    </citation>
    <scope>NUCLEOTIDE SEQUENCE [LARGE SCALE GENOMIC DNA]</scope>
    <source>
        <strain evidence="3 4">TTN</strain>
    </source>
</reference>
<evidence type="ECO:0000256" key="2">
    <source>
        <dbReference type="SAM" id="SignalP"/>
    </source>
</evidence>
<dbReference type="RefSeq" id="WP_124703306.1">
    <property type="nucleotide sequence ID" value="NZ_BGOW01000002.1"/>
</dbReference>
<protein>
    <submittedName>
        <fullName evidence="3">Uncharacterized protein</fullName>
    </submittedName>
</protein>
<proteinExistence type="predicted"/>
<dbReference type="EMBL" id="BGOW01000002">
    <property type="protein sequence ID" value="GBL44452.1"/>
    <property type="molecule type" value="Genomic_DNA"/>
</dbReference>
<dbReference type="Proteomes" id="UP000286806">
    <property type="component" value="Unassembled WGS sequence"/>
</dbReference>
<sequence>MNTFKAFVCAALWSAAPLVALAQGGPGASALPDPANAQVTVPAPQYQSPLDDYRVIIDDTVSPDKNWRSANEAVGNEGGMSGMDMSGAAGKPQQGGKP</sequence>
<comment type="caution">
    <text evidence="3">The sequence shown here is derived from an EMBL/GenBank/DDBJ whole genome shotgun (WGS) entry which is preliminary data.</text>
</comment>
<feature type="region of interest" description="Disordered" evidence="1">
    <location>
        <begin position="64"/>
        <end position="98"/>
    </location>
</feature>
<dbReference type="OrthoDB" id="8708729at2"/>
<evidence type="ECO:0000313" key="4">
    <source>
        <dbReference type="Proteomes" id="UP000286806"/>
    </source>
</evidence>
<name>A0A401J9W7_9PROT</name>
<evidence type="ECO:0000313" key="3">
    <source>
        <dbReference type="EMBL" id="GBL44452.1"/>
    </source>
</evidence>
<accession>A0A401J9W7</accession>
<feature type="signal peptide" evidence="2">
    <location>
        <begin position="1"/>
        <end position="22"/>
    </location>
</feature>
<dbReference type="AlphaFoldDB" id="A0A401J9W7"/>
<evidence type="ECO:0000256" key="1">
    <source>
        <dbReference type="SAM" id="MobiDB-lite"/>
    </source>
</evidence>
<keyword evidence="2" id="KW-0732">Signal</keyword>
<organism evidence="3 4">
    <name type="scientific">Sulfuriferula multivorans</name>
    <dbReference type="NCBI Taxonomy" id="1559896"/>
    <lineage>
        <taxon>Bacteria</taxon>
        <taxon>Pseudomonadati</taxon>
        <taxon>Pseudomonadota</taxon>
        <taxon>Betaproteobacteria</taxon>
        <taxon>Nitrosomonadales</taxon>
        <taxon>Sulfuricellaceae</taxon>
        <taxon>Sulfuriferula</taxon>
    </lineage>
</organism>
<feature type="chain" id="PRO_5019113234" evidence="2">
    <location>
        <begin position="23"/>
        <end position="98"/>
    </location>
</feature>
<gene>
    <name evidence="3" type="ORF">SFMTTN_0248</name>
</gene>
<keyword evidence="4" id="KW-1185">Reference proteome</keyword>